<feature type="region of interest" description="Disordered" evidence="1">
    <location>
        <begin position="1"/>
        <end position="99"/>
    </location>
</feature>
<dbReference type="EMBL" id="QLMJ01000022">
    <property type="protein sequence ID" value="RAK27785.1"/>
    <property type="molecule type" value="Genomic_DNA"/>
</dbReference>
<gene>
    <name evidence="2" type="ORF">B0I29_122168</name>
</gene>
<feature type="compositionally biased region" description="Polar residues" evidence="1">
    <location>
        <begin position="1"/>
        <end position="32"/>
    </location>
</feature>
<reference evidence="2 3" key="1">
    <citation type="submission" date="2018-06" db="EMBL/GenBank/DDBJ databases">
        <title>Genomic Encyclopedia of Type Strains, Phase III (KMG-III): the genomes of soil and plant-associated and newly described type strains.</title>
        <authorList>
            <person name="Whitman W."/>
        </authorList>
    </citation>
    <scope>NUCLEOTIDE SEQUENCE [LARGE SCALE GENOMIC DNA]</scope>
    <source>
        <strain evidence="2 3">CGMCC 4.7090</strain>
    </source>
</reference>
<evidence type="ECO:0000256" key="1">
    <source>
        <dbReference type="SAM" id="MobiDB-lite"/>
    </source>
</evidence>
<organism evidence="2 3">
    <name type="scientific">Actinoplanes lutulentus</name>
    <dbReference type="NCBI Taxonomy" id="1287878"/>
    <lineage>
        <taxon>Bacteria</taxon>
        <taxon>Bacillati</taxon>
        <taxon>Actinomycetota</taxon>
        <taxon>Actinomycetes</taxon>
        <taxon>Micromonosporales</taxon>
        <taxon>Micromonosporaceae</taxon>
        <taxon>Actinoplanes</taxon>
    </lineage>
</organism>
<name>A0A327Z3T2_9ACTN</name>
<evidence type="ECO:0000313" key="3">
    <source>
        <dbReference type="Proteomes" id="UP000249341"/>
    </source>
</evidence>
<dbReference type="Proteomes" id="UP000249341">
    <property type="component" value="Unassembled WGS sequence"/>
</dbReference>
<comment type="caution">
    <text evidence="2">The sequence shown here is derived from an EMBL/GenBank/DDBJ whole genome shotgun (WGS) entry which is preliminary data.</text>
</comment>
<dbReference type="AlphaFoldDB" id="A0A327Z3T2"/>
<accession>A0A327Z3T2</accession>
<feature type="compositionally biased region" description="Polar residues" evidence="1">
    <location>
        <begin position="47"/>
        <end position="62"/>
    </location>
</feature>
<protein>
    <submittedName>
        <fullName evidence="2">Uncharacterized protein</fullName>
    </submittedName>
</protein>
<keyword evidence="3" id="KW-1185">Reference proteome</keyword>
<proteinExistence type="predicted"/>
<evidence type="ECO:0000313" key="2">
    <source>
        <dbReference type="EMBL" id="RAK27785.1"/>
    </source>
</evidence>
<sequence>MKCTTSEASVRSNDSSANGSRSADAYRTSTAGNLARLAATKDDDGSTADTNSAPSRSPSTDVSAPGPQPTSSARCPGRGRTNDANSTASGSEYLPMKRP</sequence>